<keyword evidence="3 5" id="KW-0378">Hydrolase</keyword>
<evidence type="ECO:0000256" key="2">
    <source>
        <dbReference type="ARBA" id="ARBA00022670"/>
    </source>
</evidence>
<comment type="similarity">
    <text evidence="1 5 6">Belongs to the peptidase S8 family.</text>
</comment>
<reference evidence="10 11" key="1">
    <citation type="submission" date="2020-06" db="EMBL/GenBank/DDBJ databases">
        <title>Actinokineospora xiongansis sp. nov., isolated from soil of Baiyangdian.</title>
        <authorList>
            <person name="Zhang X."/>
        </authorList>
    </citation>
    <scope>NUCLEOTIDE SEQUENCE [LARGE SCALE GENOMIC DNA]</scope>
    <source>
        <strain evidence="10 11">HBU206404</strain>
    </source>
</reference>
<evidence type="ECO:0000256" key="5">
    <source>
        <dbReference type="PROSITE-ProRule" id="PRU01240"/>
    </source>
</evidence>
<gene>
    <name evidence="10" type="ORF">GPZ80_24425</name>
</gene>
<dbReference type="Gene3D" id="3.40.50.200">
    <property type="entry name" value="Peptidase S8/S53 domain"/>
    <property type="match status" value="1"/>
</dbReference>
<dbReference type="RefSeq" id="WP_187223407.1">
    <property type="nucleotide sequence ID" value="NZ_JABVED010000015.1"/>
</dbReference>
<dbReference type="InterPro" id="IPR023827">
    <property type="entry name" value="Peptidase_S8_Asp-AS"/>
</dbReference>
<feature type="chain" id="PRO_5047445660" evidence="8">
    <location>
        <begin position="43"/>
        <end position="587"/>
    </location>
</feature>
<evidence type="ECO:0000256" key="7">
    <source>
        <dbReference type="SAM" id="MobiDB-lite"/>
    </source>
</evidence>
<dbReference type="PROSITE" id="PS00136">
    <property type="entry name" value="SUBTILASE_ASP"/>
    <property type="match status" value="1"/>
</dbReference>
<dbReference type="PROSITE" id="PS51892">
    <property type="entry name" value="SUBTILASE"/>
    <property type="match status" value="1"/>
</dbReference>
<feature type="region of interest" description="Disordered" evidence="7">
    <location>
        <begin position="111"/>
        <end position="147"/>
    </location>
</feature>
<evidence type="ECO:0000256" key="1">
    <source>
        <dbReference type="ARBA" id="ARBA00011073"/>
    </source>
</evidence>
<dbReference type="PROSITE" id="PS00137">
    <property type="entry name" value="SUBTILASE_HIS"/>
    <property type="match status" value="1"/>
</dbReference>
<dbReference type="InterPro" id="IPR006311">
    <property type="entry name" value="TAT_signal"/>
</dbReference>
<feature type="active site" description="Charge relay system" evidence="5">
    <location>
        <position position="185"/>
    </location>
</feature>
<keyword evidence="11" id="KW-1185">Reference proteome</keyword>
<evidence type="ECO:0000256" key="8">
    <source>
        <dbReference type="SAM" id="SignalP"/>
    </source>
</evidence>
<accession>A0ABR7LCT4</accession>
<dbReference type="InterPro" id="IPR015500">
    <property type="entry name" value="Peptidase_S8_subtilisin-rel"/>
</dbReference>
<proteinExistence type="inferred from homology"/>
<dbReference type="PROSITE" id="PS00138">
    <property type="entry name" value="SUBTILASE_SER"/>
    <property type="match status" value="1"/>
</dbReference>
<evidence type="ECO:0000259" key="9">
    <source>
        <dbReference type="Pfam" id="PF00082"/>
    </source>
</evidence>
<dbReference type="Proteomes" id="UP000734823">
    <property type="component" value="Unassembled WGS sequence"/>
</dbReference>
<feature type="active site" description="Charge relay system" evidence="5">
    <location>
        <position position="240"/>
    </location>
</feature>
<evidence type="ECO:0000313" key="11">
    <source>
        <dbReference type="Proteomes" id="UP000734823"/>
    </source>
</evidence>
<feature type="signal peptide" evidence="8">
    <location>
        <begin position="1"/>
        <end position="42"/>
    </location>
</feature>
<feature type="compositionally biased region" description="Basic and acidic residues" evidence="7">
    <location>
        <begin position="122"/>
        <end position="136"/>
    </location>
</feature>
<dbReference type="PANTHER" id="PTHR43806">
    <property type="entry name" value="PEPTIDASE S8"/>
    <property type="match status" value="1"/>
</dbReference>
<evidence type="ECO:0000313" key="10">
    <source>
        <dbReference type="EMBL" id="MBC6450308.1"/>
    </source>
</evidence>
<dbReference type="PRINTS" id="PR00723">
    <property type="entry name" value="SUBTILISIN"/>
</dbReference>
<dbReference type="SUPFAM" id="SSF52743">
    <property type="entry name" value="Subtilisin-like"/>
    <property type="match status" value="1"/>
</dbReference>
<organism evidence="10 11">
    <name type="scientific">Actinokineospora xionganensis</name>
    <dbReference type="NCBI Taxonomy" id="2684470"/>
    <lineage>
        <taxon>Bacteria</taxon>
        <taxon>Bacillati</taxon>
        <taxon>Actinomycetota</taxon>
        <taxon>Actinomycetes</taxon>
        <taxon>Pseudonocardiales</taxon>
        <taxon>Pseudonocardiaceae</taxon>
        <taxon>Actinokineospora</taxon>
    </lineage>
</organism>
<dbReference type="PROSITE" id="PS51318">
    <property type="entry name" value="TAT"/>
    <property type="match status" value="1"/>
</dbReference>
<sequence>MSGNTGESRTGVRVKRRKTLVAALAAPLVVSLAWVATPSATAGQELSGKSVEFNVLAADGTATEALEAAVRKAGGTVVASNRTVGLLTATAPENGFTQRLSAEKSVAAVARSRSIGQSPDARAPKDKAKDIEKENRAAGGKGAQGAVTAGMDPLDSQLWGLKSVRSDLAREVQAGDKRVKVGVLDTGVDGSHPDIAPNFDRQLSRNFTRDIPVDDLGQEVDGPCEYAGCVDPADVDNGGHGTHVAGTIAAAADGHGISGVAPGVSIVNIRGGQDSGYFFLQPVVDAMTYSGDVGLDVVNMSFYVDPWLYNCKSNAADSTEEQVQQRIAIISITRAMNYAYRKGVTQVVSLGNQHQDLGKPLPDSSSPNFPAGNEHDRVIDNADCFSLPVEGPHAVGVSSFGPSQAKADYSNYGFERISVSAPGGYFRDGLGTPTYRTNGNLILSAYPKNVALTEGAIDADGNLTPDGEALGVQKACRPDGSCGYYQFLQGTSMASPHASGVAALIVAQYGKYSAGGVNLDPAKTQRVLEGTAHDIACPSPRTVDYTLVGRSAEFNATCEGDAAYNNFYGHGGVDAYTAVTKGAKFLK</sequence>
<dbReference type="InterPro" id="IPR000209">
    <property type="entry name" value="Peptidase_S8/S53_dom"/>
</dbReference>
<name>A0ABR7LCT4_9PSEU</name>
<evidence type="ECO:0000256" key="3">
    <source>
        <dbReference type="ARBA" id="ARBA00022801"/>
    </source>
</evidence>
<keyword evidence="2 5" id="KW-0645">Protease</keyword>
<keyword evidence="4 5" id="KW-0720">Serine protease</keyword>
<dbReference type="EMBL" id="JABVED010000015">
    <property type="protein sequence ID" value="MBC6450308.1"/>
    <property type="molecule type" value="Genomic_DNA"/>
</dbReference>
<dbReference type="InterPro" id="IPR023828">
    <property type="entry name" value="Peptidase_S8_Ser-AS"/>
</dbReference>
<evidence type="ECO:0000256" key="6">
    <source>
        <dbReference type="RuleBase" id="RU003355"/>
    </source>
</evidence>
<feature type="domain" description="Peptidase S8/S53" evidence="9">
    <location>
        <begin position="177"/>
        <end position="571"/>
    </location>
</feature>
<dbReference type="InterPro" id="IPR022398">
    <property type="entry name" value="Peptidase_S8_His-AS"/>
</dbReference>
<feature type="active site" description="Charge relay system" evidence="5">
    <location>
        <position position="492"/>
    </location>
</feature>
<dbReference type="Pfam" id="PF00082">
    <property type="entry name" value="Peptidase_S8"/>
    <property type="match status" value="1"/>
</dbReference>
<comment type="caution">
    <text evidence="10">The sequence shown here is derived from an EMBL/GenBank/DDBJ whole genome shotgun (WGS) entry which is preliminary data.</text>
</comment>
<protein>
    <submittedName>
        <fullName evidence="10">S8 family serine peptidase</fullName>
    </submittedName>
</protein>
<dbReference type="InterPro" id="IPR036852">
    <property type="entry name" value="Peptidase_S8/S53_dom_sf"/>
</dbReference>
<keyword evidence="8" id="KW-0732">Signal</keyword>
<dbReference type="PANTHER" id="PTHR43806:SF11">
    <property type="entry name" value="CEREVISIN-RELATED"/>
    <property type="match status" value="1"/>
</dbReference>
<evidence type="ECO:0000256" key="4">
    <source>
        <dbReference type="ARBA" id="ARBA00022825"/>
    </source>
</evidence>
<dbReference type="InterPro" id="IPR050131">
    <property type="entry name" value="Peptidase_S8_subtilisin-like"/>
</dbReference>